<dbReference type="InterPro" id="IPR023302">
    <property type="entry name" value="Pept_S9A_N"/>
</dbReference>
<evidence type="ECO:0000256" key="4">
    <source>
        <dbReference type="ARBA" id="ARBA00022825"/>
    </source>
</evidence>
<protein>
    <submittedName>
        <fullName evidence="8">S9 family peptidase</fullName>
    </submittedName>
</protein>
<feature type="domain" description="Peptidase S9 prolyl oligopeptidase catalytic" evidence="6">
    <location>
        <begin position="472"/>
        <end position="686"/>
    </location>
</feature>
<evidence type="ECO:0000259" key="7">
    <source>
        <dbReference type="Pfam" id="PF02897"/>
    </source>
</evidence>
<reference evidence="8 9" key="1">
    <citation type="journal article" date="2016" name="Antonie Van Leeuwenhoek">
        <title>Denitratimonas tolerans gen. nov., sp. nov., a denitrifying bacterium isolated from a bioreactor for tannery wastewater treatment.</title>
        <authorList>
            <person name="Han S.I."/>
            <person name="Kim J.O."/>
            <person name="Lee Y.R."/>
            <person name="Ekpeghere K.I."/>
            <person name="Koh S.C."/>
            <person name="Whang K.S."/>
        </authorList>
    </citation>
    <scope>NUCLEOTIDE SEQUENCE [LARGE SCALE GENOMIC DNA]</scope>
    <source>
        <strain evidence="8 9">KACC 17565</strain>
    </source>
</reference>
<dbReference type="InterPro" id="IPR002470">
    <property type="entry name" value="Peptidase_S9A"/>
</dbReference>
<dbReference type="SUPFAM" id="SSF50993">
    <property type="entry name" value="Peptidase/esterase 'gauge' domain"/>
    <property type="match status" value="1"/>
</dbReference>
<evidence type="ECO:0000256" key="2">
    <source>
        <dbReference type="ARBA" id="ARBA00022670"/>
    </source>
</evidence>
<dbReference type="PANTHER" id="PTHR11757">
    <property type="entry name" value="PROTEASE FAMILY S9A OLIGOPEPTIDASE"/>
    <property type="match status" value="1"/>
</dbReference>
<comment type="similarity">
    <text evidence="1">Belongs to the peptidase S9A family.</text>
</comment>
<gene>
    <name evidence="8" type="ORF">WB794_06070</name>
</gene>
<accession>A0AAW9R4T3</accession>
<proteinExistence type="inferred from homology"/>
<dbReference type="InterPro" id="IPR029058">
    <property type="entry name" value="AB_hydrolase_fold"/>
</dbReference>
<dbReference type="SUPFAM" id="SSF53474">
    <property type="entry name" value="alpha/beta-Hydrolases"/>
    <property type="match status" value="1"/>
</dbReference>
<evidence type="ECO:0000259" key="6">
    <source>
        <dbReference type="Pfam" id="PF00326"/>
    </source>
</evidence>
<evidence type="ECO:0000256" key="5">
    <source>
        <dbReference type="SAM" id="MobiDB-lite"/>
    </source>
</evidence>
<evidence type="ECO:0000256" key="1">
    <source>
        <dbReference type="ARBA" id="ARBA00005228"/>
    </source>
</evidence>
<dbReference type="PRINTS" id="PR00862">
    <property type="entry name" value="PROLIGOPTASE"/>
</dbReference>
<comment type="caution">
    <text evidence="8">The sequence shown here is derived from an EMBL/GenBank/DDBJ whole genome shotgun (WGS) entry which is preliminary data.</text>
</comment>
<name>A0AAW9R4T3_9GAMM</name>
<dbReference type="RefSeq" id="WP_337334951.1">
    <property type="nucleotide sequence ID" value="NZ_JBBDHC010000006.1"/>
</dbReference>
<dbReference type="Pfam" id="PF00326">
    <property type="entry name" value="Peptidase_S9"/>
    <property type="match status" value="1"/>
</dbReference>
<evidence type="ECO:0000313" key="8">
    <source>
        <dbReference type="EMBL" id="MEJ1249238.1"/>
    </source>
</evidence>
<keyword evidence="4" id="KW-0720">Serine protease</keyword>
<evidence type="ECO:0000313" key="9">
    <source>
        <dbReference type="Proteomes" id="UP001364472"/>
    </source>
</evidence>
<evidence type="ECO:0000256" key="3">
    <source>
        <dbReference type="ARBA" id="ARBA00022801"/>
    </source>
</evidence>
<dbReference type="Gene3D" id="2.130.10.120">
    <property type="entry name" value="Prolyl oligopeptidase, N-terminal domain"/>
    <property type="match status" value="1"/>
</dbReference>
<dbReference type="GO" id="GO:0006508">
    <property type="term" value="P:proteolysis"/>
    <property type="evidence" value="ECO:0007669"/>
    <property type="project" value="UniProtKB-KW"/>
</dbReference>
<dbReference type="Gene3D" id="3.40.50.1820">
    <property type="entry name" value="alpha/beta hydrolase"/>
    <property type="match status" value="1"/>
</dbReference>
<dbReference type="Pfam" id="PF02897">
    <property type="entry name" value="Peptidase_S9_N"/>
    <property type="match status" value="1"/>
</dbReference>
<dbReference type="GO" id="GO:0004252">
    <property type="term" value="F:serine-type endopeptidase activity"/>
    <property type="evidence" value="ECO:0007669"/>
    <property type="project" value="InterPro"/>
</dbReference>
<dbReference type="InterPro" id="IPR001375">
    <property type="entry name" value="Peptidase_S9_cat"/>
</dbReference>
<organism evidence="8 9">
    <name type="scientific">Denitratimonas tolerans</name>
    <dbReference type="NCBI Taxonomy" id="1338420"/>
    <lineage>
        <taxon>Bacteria</taxon>
        <taxon>Pseudomonadati</taxon>
        <taxon>Pseudomonadota</taxon>
        <taxon>Gammaproteobacteria</taxon>
        <taxon>Lysobacterales</taxon>
        <taxon>Lysobacteraceae</taxon>
        <taxon>Denitratimonas</taxon>
    </lineage>
</organism>
<keyword evidence="3" id="KW-0378">Hydrolase</keyword>
<dbReference type="EMBL" id="JBBDHC010000006">
    <property type="protein sequence ID" value="MEJ1249238.1"/>
    <property type="molecule type" value="Genomic_DNA"/>
</dbReference>
<sequence>MDSAAARDPVPPVAATRPHQITTPFGASREDPWYWLRDDTRENPEVIGYLNAENAYTDAVMTPLAATRDALFDEITGRIKADDASVPYREKGWWYYVRFEEGGEYPVYARRRGSMEAPEEILLDGNALAEGKSYYQIGDWAISPSGARIAWAEDDVGRRQYVLKVKDLATGAVHEDGVAGIAPNLVWGADDETLYYVENHPETLLGYRVKQHRVGAAPAADRLVYEEGDETFYLSITRTRSERYLCIDLRATVSTEMRCAELADPSRLFVFAPRQRDFLYDADHLGGRWVIRTDWRAPNYRLMTVADADVGDRARWQEWIAHREDAFIGGFELFDDFIAFEERSEGLRRVRVIPKAGDSFLVASDEPAYVMGLSTNAEPGTHWLRYGYSSLTTPQSTWEVDVASGERRLLKTDPVLGYDASLYATERLWAPARDGTKIPVSLVYRKGFERNGRAALLQYAYGSYGASSDPRFNLAVPSLLDRGMAYAIAHIRGGQEMGRHWYEDGKLLHKKNSFTDFIDVTDFLVREGYAAKDRVAAAGGSAGGLLMGAVANMAPDRYAVMYAGVPFVDVVTTMLDTSIPLTTNEFDEWGNPAEPVYYEYMLSYSPYDQVKAQDYPALYVDTGLWDSQVQYWEPAKWVARLRAVKTDDNPLLLRTDMEAGHGGKTGRYVRFRRTSEWYAFMLDRLGVR</sequence>
<dbReference type="Proteomes" id="UP001364472">
    <property type="component" value="Unassembled WGS sequence"/>
</dbReference>
<keyword evidence="9" id="KW-1185">Reference proteome</keyword>
<dbReference type="AlphaFoldDB" id="A0AAW9R4T3"/>
<feature type="region of interest" description="Disordered" evidence="5">
    <location>
        <begin position="1"/>
        <end position="25"/>
    </location>
</feature>
<dbReference type="InterPro" id="IPR051543">
    <property type="entry name" value="Serine_Peptidase_S9A"/>
</dbReference>
<keyword evidence="2" id="KW-0645">Protease</keyword>
<dbReference type="PANTHER" id="PTHR11757:SF19">
    <property type="entry name" value="PROLYL ENDOPEPTIDASE-LIKE"/>
    <property type="match status" value="1"/>
</dbReference>
<feature type="compositionally biased region" description="Low complexity" evidence="5">
    <location>
        <begin position="1"/>
        <end position="18"/>
    </location>
</feature>
<feature type="domain" description="Peptidase S9A N-terminal" evidence="7">
    <location>
        <begin position="12"/>
        <end position="412"/>
    </location>
</feature>